<name>A0A4P9Y0V2_9FUNG</name>
<dbReference type="InterPro" id="IPR011990">
    <property type="entry name" value="TPR-like_helical_dom_sf"/>
</dbReference>
<dbReference type="Pfam" id="PF08238">
    <property type="entry name" value="Sel1"/>
    <property type="match status" value="5"/>
</dbReference>
<dbReference type="AlphaFoldDB" id="A0A4P9Y0V2"/>
<organism evidence="2 3">
    <name type="scientific">Piptocephalis cylindrospora</name>
    <dbReference type="NCBI Taxonomy" id="1907219"/>
    <lineage>
        <taxon>Eukaryota</taxon>
        <taxon>Fungi</taxon>
        <taxon>Fungi incertae sedis</taxon>
        <taxon>Zoopagomycota</taxon>
        <taxon>Zoopagomycotina</taxon>
        <taxon>Zoopagomycetes</taxon>
        <taxon>Zoopagales</taxon>
        <taxon>Piptocephalidaceae</taxon>
        <taxon>Piptocephalis</taxon>
    </lineage>
</organism>
<dbReference type="InterPro" id="IPR050767">
    <property type="entry name" value="Sel1_AlgK"/>
</dbReference>
<dbReference type="PANTHER" id="PTHR11102">
    <property type="entry name" value="SEL-1-LIKE PROTEIN"/>
    <property type="match status" value="1"/>
</dbReference>
<dbReference type="Gene3D" id="1.25.40.10">
    <property type="entry name" value="Tetratricopeptide repeat domain"/>
    <property type="match status" value="1"/>
</dbReference>
<dbReference type="OrthoDB" id="2384430at2759"/>
<dbReference type="InterPro" id="IPR006597">
    <property type="entry name" value="Sel1-like"/>
</dbReference>
<dbReference type="Proteomes" id="UP000267251">
    <property type="component" value="Unassembled WGS sequence"/>
</dbReference>
<gene>
    <name evidence="2" type="ORF">BJ684DRAFT_17745</name>
</gene>
<sequence>MMGNLEAQVSLGMCMIKGEGVEKDVDVGLDLLKKASARGSGEAHFCLYEAYSQGKWTDVDLAKAKEHLEGAATLEEPTGMCLYAEELLDRDEDLVKAINLLEKSLRYNCRQARRIYIRALIKRNQEGDKEMILSLLRRWVELRDGEAMYELARHVDNPKEALGLFHRALAMGVDKALPKLAEAYEKGLGTEVNQEQARLYRVRWSHLSC</sequence>
<dbReference type="SMART" id="SM00671">
    <property type="entry name" value="SEL1"/>
    <property type="match status" value="3"/>
</dbReference>
<evidence type="ECO:0000313" key="3">
    <source>
        <dbReference type="Proteomes" id="UP000267251"/>
    </source>
</evidence>
<proteinExistence type="inferred from homology"/>
<dbReference type="PANTHER" id="PTHR11102:SF160">
    <property type="entry name" value="ERAD-ASSOCIATED E3 UBIQUITIN-PROTEIN LIGASE COMPONENT HRD3"/>
    <property type="match status" value="1"/>
</dbReference>
<keyword evidence="3" id="KW-1185">Reference proteome</keyword>
<comment type="similarity">
    <text evidence="1">Belongs to the sel-1 family.</text>
</comment>
<evidence type="ECO:0000313" key="2">
    <source>
        <dbReference type="EMBL" id="RKP11681.1"/>
    </source>
</evidence>
<evidence type="ECO:0000256" key="1">
    <source>
        <dbReference type="ARBA" id="ARBA00038101"/>
    </source>
</evidence>
<accession>A0A4P9Y0V2</accession>
<dbReference type="EMBL" id="KZ988720">
    <property type="protein sequence ID" value="RKP11681.1"/>
    <property type="molecule type" value="Genomic_DNA"/>
</dbReference>
<protein>
    <submittedName>
        <fullName evidence="2">Uncharacterized protein</fullName>
    </submittedName>
</protein>
<dbReference type="SUPFAM" id="SSF81901">
    <property type="entry name" value="HCP-like"/>
    <property type="match status" value="1"/>
</dbReference>
<reference evidence="3" key="1">
    <citation type="journal article" date="2018" name="Nat. Microbiol.">
        <title>Leveraging single-cell genomics to expand the fungal tree of life.</title>
        <authorList>
            <person name="Ahrendt S.R."/>
            <person name="Quandt C.A."/>
            <person name="Ciobanu D."/>
            <person name="Clum A."/>
            <person name="Salamov A."/>
            <person name="Andreopoulos B."/>
            <person name="Cheng J.F."/>
            <person name="Woyke T."/>
            <person name="Pelin A."/>
            <person name="Henrissat B."/>
            <person name="Reynolds N.K."/>
            <person name="Benny G.L."/>
            <person name="Smith M.E."/>
            <person name="James T.Y."/>
            <person name="Grigoriev I.V."/>
        </authorList>
    </citation>
    <scope>NUCLEOTIDE SEQUENCE [LARGE SCALE GENOMIC DNA]</scope>
</reference>